<name>A0ABN6Q9Q5_NOSCO</name>
<gene>
    <name evidence="1" type="ORF">ANSO36C_43760</name>
</gene>
<dbReference type="Proteomes" id="UP001055453">
    <property type="component" value="Chromosome"/>
</dbReference>
<dbReference type="RefSeq" id="WP_251956158.1">
    <property type="nucleotide sequence ID" value="NZ_AP025732.1"/>
</dbReference>
<organism evidence="1 2">
    <name type="scientific">Nostoc cf. commune SO-36</name>
    <dbReference type="NCBI Taxonomy" id="449208"/>
    <lineage>
        <taxon>Bacteria</taxon>
        <taxon>Bacillati</taxon>
        <taxon>Cyanobacteriota</taxon>
        <taxon>Cyanophyceae</taxon>
        <taxon>Nostocales</taxon>
        <taxon>Nostocaceae</taxon>
        <taxon>Nostoc</taxon>
    </lineage>
</organism>
<protein>
    <submittedName>
        <fullName evidence="1">Uncharacterized protein</fullName>
    </submittedName>
</protein>
<dbReference type="EMBL" id="AP025732">
    <property type="protein sequence ID" value="BDI18574.1"/>
    <property type="molecule type" value="Genomic_DNA"/>
</dbReference>
<reference evidence="1" key="1">
    <citation type="submission" date="2022-04" db="EMBL/GenBank/DDBJ databases">
        <title>Complete genome sequence of a cyanobacterium, Nostoc sp. SO-36, isolated in Antarctica.</title>
        <authorList>
            <person name="Kanesaki Y."/>
            <person name="Effendi D."/>
            <person name="Sakamoto T."/>
            <person name="Ohtani S."/>
            <person name="Awai K."/>
        </authorList>
    </citation>
    <scope>NUCLEOTIDE SEQUENCE</scope>
    <source>
        <strain evidence="1">SO-36</strain>
    </source>
</reference>
<evidence type="ECO:0000313" key="2">
    <source>
        <dbReference type="Proteomes" id="UP001055453"/>
    </source>
</evidence>
<keyword evidence="2" id="KW-1185">Reference proteome</keyword>
<evidence type="ECO:0000313" key="1">
    <source>
        <dbReference type="EMBL" id="BDI18574.1"/>
    </source>
</evidence>
<accession>A0ABN6Q9Q5</accession>
<sequence length="86" mass="9895">MITPRVFADFHNTDGEGRLRLNCIGTIEDLANQSIELRDGQLLTIYSEDLEVDGVVQFSEEEKLWVAAIDWDRIRQLEDFVVQAQV</sequence>
<proteinExistence type="predicted"/>